<sequence length="60" mass="6443">LLFGYQSHIPTVTIVGISSGALSDSTDTVRRCIGSSSSMPTAMVGPHPNLKELRRQRRCG</sequence>
<name>A0AAV2T9T3_CALDB</name>
<organism evidence="1 2">
    <name type="scientific">Calicophoron daubneyi</name>
    <name type="common">Rumen fluke</name>
    <name type="synonym">Paramphistomum daubneyi</name>
    <dbReference type="NCBI Taxonomy" id="300641"/>
    <lineage>
        <taxon>Eukaryota</taxon>
        <taxon>Metazoa</taxon>
        <taxon>Spiralia</taxon>
        <taxon>Lophotrochozoa</taxon>
        <taxon>Platyhelminthes</taxon>
        <taxon>Trematoda</taxon>
        <taxon>Digenea</taxon>
        <taxon>Plagiorchiida</taxon>
        <taxon>Pronocephalata</taxon>
        <taxon>Paramphistomoidea</taxon>
        <taxon>Paramphistomidae</taxon>
        <taxon>Calicophoron</taxon>
    </lineage>
</organism>
<dbReference type="Proteomes" id="UP001497525">
    <property type="component" value="Unassembled WGS sequence"/>
</dbReference>
<gene>
    <name evidence="1" type="ORF">CDAUBV1_LOCUS6887</name>
</gene>
<protein>
    <submittedName>
        <fullName evidence="1">Uncharacterized protein</fullName>
    </submittedName>
</protein>
<feature type="non-terminal residue" evidence="1">
    <location>
        <position position="60"/>
    </location>
</feature>
<dbReference type="EMBL" id="CAXLJL010000157">
    <property type="protein sequence ID" value="CAL5133626.1"/>
    <property type="molecule type" value="Genomic_DNA"/>
</dbReference>
<reference evidence="1" key="1">
    <citation type="submission" date="2024-06" db="EMBL/GenBank/DDBJ databases">
        <authorList>
            <person name="Liu X."/>
            <person name="Lenzi L."/>
            <person name="Haldenby T S."/>
            <person name="Uol C."/>
        </authorList>
    </citation>
    <scope>NUCLEOTIDE SEQUENCE</scope>
</reference>
<comment type="caution">
    <text evidence="1">The sequence shown here is derived from an EMBL/GenBank/DDBJ whole genome shotgun (WGS) entry which is preliminary data.</text>
</comment>
<proteinExistence type="predicted"/>
<accession>A0AAV2T9T3</accession>
<dbReference type="AlphaFoldDB" id="A0AAV2T9T3"/>
<evidence type="ECO:0000313" key="2">
    <source>
        <dbReference type="Proteomes" id="UP001497525"/>
    </source>
</evidence>
<evidence type="ECO:0000313" key="1">
    <source>
        <dbReference type="EMBL" id="CAL5133626.1"/>
    </source>
</evidence>
<feature type="non-terminal residue" evidence="1">
    <location>
        <position position="1"/>
    </location>
</feature>